<accession>A0A561XKM8</accession>
<evidence type="ECO:0000313" key="2">
    <source>
        <dbReference type="EMBL" id="TWG36646.1"/>
    </source>
</evidence>
<dbReference type="EMBL" id="VJWE01000014">
    <property type="protein sequence ID" value="TWG36646.1"/>
    <property type="molecule type" value="Genomic_DNA"/>
</dbReference>
<dbReference type="Proteomes" id="UP000321485">
    <property type="component" value="Unassembled WGS sequence"/>
</dbReference>
<evidence type="ECO:0000259" key="1">
    <source>
        <dbReference type="Pfam" id="PF24298"/>
    </source>
</evidence>
<evidence type="ECO:0000313" key="3">
    <source>
        <dbReference type="Proteomes" id="UP000321485"/>
    </source>
</evidence>
<comment type="caution">
    <text evidence="2">The sequence shown here is derived from an EMBL/GenBank/DDBJ whole genome shotgun (WGS) entry which is preliminary data.</text>
</comment>
<organism evidence="2 3">
    <name type="scientific">Acidovorax delafieldii</name>
    <name type="common">Pseudomonas delafieldii</name>
    <dbReference type="NCBI Taxonomy" id="47920"/>
    <lineage>
        <taxon>Bacteria</taxon>
        <taxon>Pseudomonadati</taxon>
        <taxon>Pseudomonadota</taxon>
        <taxon>Betaproteobacteria</taxon>
        <taxon>Burkholderiales</taxon>
        <taxon>Comamonadaceae</taxon>
        <taxon>Acidovorax</taxon>
    </lineage>
</organism>
<proteinExistence type="predicted"/>
<dbReference type="RefSeq" id="WP_146871470.1">
    <property type="nucleotide sequence ID" value="NZ_VJWE01000014.1"/>
</dbReference>
<feature type="domain" description="DUF7482" evidence="1">
    <location>
        <begin position="57"/>
        <end position="190"/>
    </location>
</feature>
<dbReference type="InterPro" id="IPR055905">
    <property type="entry name" value="DUF7482"/>
</dbReference>
<dbReference type="GeneID" id="51112090"/>
<name>A0A561XKM8_ACIDE</name>
<protein>
    <recommendedName>
        <fullName evidence="1">DUF7482 domain-containing protein</fullName>
    </recommendedName>
</protein>
<reference evidence="2 3" key="1">
    <citation type="journal article" date="2015" name="Stand. Genomic Sci.">
        <title>Genomic Encyclopedia of Bacterial and Archaeal Type Strains, Phase III: the genomes of soil and plant-associated and newly described type strains.</title>
        <authorList>
            <person name="Whitman W.B."/>
            <person name="Woyke T."/>
            <person name="Klenk H.P."/>
            <person name="Zhou Y."/>
            <person name="Lilburn T.G."/>
            <person name="Beck B.J."/>
            <person name="De Vos P."/>
            <person name="Vandamme P."/>
            <person name="Eisen J.A."/>
            <person name="Garrity G."/>
            <person name="Hugenholtz P."/>
            <person name="Kyrpides N.C."/>
        </authorList>
    </citation>
    <scope>NUCLEOTIDE SEQUENCE [LARGE SCALE GENOMIC DNA]</scope>
    <source>
        <strain evidence="2 3">DSM 64</strain>
    </source>
</reference>
<gene>
    <name evidence="2" type="ORF">ATF69_3036</name>
</gene>
<dbReference type="PROSITE" id="PS51257">
    <property type="entry name" value="PROKAR_LIPOPROTEIN"/>
    <property type="match status" value="1"/>
</dbReference>
<sequence>MRTILRCTTLSPQFLQSRLRTGTSAVVLVTLVACGTAPAPIDPPEKAHLPLLRGWFEGQEVLYVTTDASDADMARAKHANYAPLLANALPAPQASTSSGMQRMQRLGATDRVYGTTNFEQASVFASAPRPVGPANAYTAYSPLWQLVQVTWVDATQARTLRSEEEVLDAQDKGQITLQITRVVLNCPIIHRGRLGALPGVSVDGRTP</sequence>
<dbReference type="AlphaFoldDB" id="A0A561XKM8"/>
<dbReference type="Pfam" id="PF24298">
    <property type="entry name" value="DUF7482"/>
    <property type="match status" value="1"/>
</dbReference>